<dbReference type="EMBL" id="ML769758">
    <property type="protein sequence ID" value="KAE9388155.1"/>
    <property type="molecule type" value="Genomic_DNA"/>
</dbReference>
<accession>A0A6A4GSF9</accession>
<gene>
    <name evidence="2" type="ORF">BT96DRAFT_1004446</name>
</gene>
<protein>
    <submittedName>
        <fullName evidence="2">Uncharacterized protein</fullName>
    </submittedName>
</protein>
<evidence type="ECO:0000313" key="2">
    <source>
        <dbReference type="EMBL" id="KAE9388155.1"/>
    </source>
</evidence>
<organism evidence="2 3">
    <name type="scientific">Gymnopus androsaceus JB14</name>
    <dbReference type="NCBI Taxonomy" id="1447944"/>
    <lineage>
        <taxon>Eukaryota</taxon>
        <taxon>Fungi</taxon>
        <taxon>Dikarya</taxon>
        <taxon>Basidiomycota</taxon>
        <taxon>Agaricomycotina</taxon>
        <taxon>Agaricomycetes</taxon>
        <taxon>Agaricomycetidae</taxon>
        <taxon>Agaricales</taxon>
        <taxon>Marasmiineae</taxon>
        <taxon>Omphalotaceae</taxon>
        <taxon>Gymnopus</taxon>
    </lineage>
</organism>
<keyword evidence="3" id="KW-1185">Reference proteome</keyword>
<evidence type="ECO:0000313" key="3">
    <source>
        <dbReference type="Proteomes" id="UP000799118"/>
    </source>
</evidence>
<dbReference type="AlphaFoldDB" id="A0A6A4GSF9"/>
<reference evidence="2" key="1">
    <citation type="journal article" date="2019" name="Environ. Microbiol.">
        <title>Fungal ecological strategies reflected in gene transcription - a case study of two litter decomposers.</title>
        <authorList>
            <person name="Barbi F."/>
            <person name="Kohler A."/>
            <person name="Barry K."/>
            <person name="Baskaran P."/>
            <person name="Daum C."/>
            <person name="Fauchery L."/>
            <person name="Ihrmark K."/>
            <person name="Kuo A."/>
            <person name="LaButti K."/>
            <person name="Lipzen A."/>
            <person name="Morin E."/>
            <person name="Grigoriev I.V."/>
            <person name="Henrissat B."/>
            <person name="Lindahl B."/>
            <person name="Martin F."/>
        </authorList>
    </citation>
    <scope>NUCLEOTIDE SEQUENCE</scope>
    <source>
        <strain evidence="2">JB14</strain>
    </source>
</reference>
<feature type="signal peptide" evidence="1">
    <location>
        <begin position="1"/>
        <end position="16"/>
    </location>
</feature>
<dbReference type="Proteomes" id="UP000799118">
    <property type="component" value="Unassembled WGS sequence"/>
</dbReference>
<keyword evidence="1" id="KW-0732">Signal</keyword>
<proteinExistence type="predicted"/>
<sequence>MLFVLVLLYSLVDLQMKSYKGLVGCKYPTHDVFVTSPNMKTLLHLLLGNQQICMRQQLHFGEHDPCLVAQPFNKQTAYLCFIPYPYTSNATNTAPWTVPSESAFEPINGHRLSQNPLGLIPEDSVCALEMHFHNLLTSFSQLPPSERSISSFHSLRMKDYKNRIRFLLNCLRTPMLWDEAIHCLVCAQHCALELEALQTLVTSVGLTWDTQPFVVHALRDVVGTLTEQPAVAQKLYQAGILVWFFCKLCHLNDLLLVGCWSTETNPIPICTLPPQYSFDDATPLRLILYSGLLNNLSWYKAMGRYSWSQAFPSLVWGPDPAVAGVSFNHTESSALARQIAPAPLSSMVSSSSLPSSLLLPSMSSVN</sequence>
<name>A0A6A4GSF9_9AGAR</name>
<feature type="chain" id="PRO_5025341831" evidence="1">
    <location>
        <begin position="17"/>
        <end position="366"/>
    </location>
</feature>
<evidence type="ECO:0000256" key="1">
    <source>
        <dbReference type="SAM" id="SignalP"/>
    </source>
</evidence>
<dbReference type="OrthoDB" id="2942715at2759"/>